<dbReference type="PANTHER" id="PTHR14226:SF57">
    <property type="entry name" value="BLR7027 PROTEIN"/>
    <property type="match status" value="1"/>
</dbReference>
<evidence type="ECO:0000313" key="6">
    <source>
        <dbReference type="EMBL" id="THB61044.1"/>
    </source>
</evidence>
<evidence type="ECO:0000259" key="5">
    <source>
        <dbReference type="PROSITE" id="PS51635"/>
    </source>
</evidence>
<comment type="caution">
    <text evidence="6">The sequence shown here is derived from an EMBL/GenBank/DDBJ whole genome shotgun (WGS) entry which is preliminary data.</text>
</comment>
<evidence type="ECO:0000313" key="7">
    <source>
        <dbReference type="Proteomes" id="UP000310506"/>
    </source>
</evidence>
<feature type="active site" description="Proton acceptor" evidence="4">
    <location>
        <position position="330"/>
    </location>
</feature>
<dbReference type="GO" id="GO:0016042">
    <property type="term" value="P:lipid catabolic process"/>
    <property type="evidence" value="ECO:0007669"/>
    <property type="project" value="UniProtKB-UniRule"/>
</dbReference>
<gene>
    <name evidence="6" type="ORF">ESZ54_06840</name>
</gene>
<feature type="short sequence motif" description="DGA/G" evidence="4">
    <location>
        <begin position="330"/>
        <end position="332"/>
    </location>
</feature>
<evidence type="ECO:0000256" key="3">
    <source>
        <dbReference type="ARBA" id="ARBA00023098"/>
    </source>
</evidence>
<evidence type="ECO:0000256" key="1">
    <source>
        <dbReference type="ARBA" id="ARBA00022801"/>
    </source>
</evidence>
<dbReference type="InterPro" id="IPR050301">
    <property type="entry name" value="NTE"/>
</dbReference>
<dbReference type="SUPFAM" id="SSF52151">
    <property type="entry name" value="FabD/lysophospholipase-like"/>
    <property type="match status" value="1"/>
</dbReference>
<accession>A0A4S3B1R4</accession>
<name>A0A4S3B1R4_9ENTE</name>
<dbReference type="Pfam" id="PF01734">
    <property type="entry name" value="Patatin"/>
    <property type="match status" value="1"/>
</dbReference>
<dbReference type="OrthoDB" id="9770965at2"/>
<evidence type="ECO:0000256" key="4">
    <source>
        <dbReference type="PROSITE-ProRule" id="PRU01161"/>
    </source>
</evidence>
<dbReference type="PROSITE" id="PS51635">
    <property type="entry name" value="PNPLA"/>
    <property type="match status" value="1"/>
</dbReference>
<feature type="short sequence motif" description="GXGXXG" evidence="4">
    <location>
        <begin position="162"/>
        <end position="167"/>
    </location>
</feature>
<feature type="short sequence motif" description="GXSXG" evidence="4">
    <location>
        <begin position="189"/>
        <end position="193"/>
    </location>
</feature>
<sequence length="583" mass="67152">MNKTEINFEVRGMLKKITVTQLKRKEIELDQFTMWLPFHLSVTEAWKNFVTRSLKYEDDHITYGLWDEKQLVAVIEGVMIAETFELLNFFTKPKKFSWRKFFDETGILARQYRCKKIKLSLPKPLLLDTSLLLKEGFNEVEHVENVTFEKELSYHTGLVFGGGGAKGSYQIGSWKALIESDISIEKVSGTSVGALNGGFVVQGDYEIAEKMWQTITTKDILKFPDEQPFETFRMDELWKNVHDLAVLAVKSKGIDTTPLQKMIHQKLDAERLLSSPIDFNIIATKANTMSETVMNKKNLTVESLPLWLQASASFYPAMAFCEIDKENYIDGGYRNNTPQDTLFNQGLTDLFVIDVSGPGMTKRSTPPNDLSIVYQKSLWSLGSVLLFEPKRAKWNMKLGYLETKKELHQLSGRYYSFEKTGFKKEIAQLSLGFIDELLRNLKDIELDADTFQNIIQDDLEKRGMSLETASLFLLESLARHCKIEPTQVYTVKSLSQLISAHFGDVNEFQPQHLLSVGEWMDHYLEDASLKASQMDIWSFYLYFKEYGFTQPKEVKNRMIFSLRVSMEALFLIYIERGQKEDGK</sequence>
<keyword evidence="2 4" id="KW-0442">Lipid degradation</keyword>
<dbReference type="EMBL" id="SDGV01000016">
    <property type="protein sequence ID" value="THB61044.1"/>
    <property type="molecule type" value="Genomic_DNA"/>
</dbReference>
<feature type="domain" description="PNPLA" evidence="5">
    <location>
        <begin position="158"/>
        <end position="343"/>
    </location>
</feature>
<reference evidence="6 7" key="1">
    <citation type="submission" date="2019-01" db="EMBL/GenBank/DDBJ databases">
        <title>Vagococcus silagei sp. nov. isolated from brewer's grain.</title>
        <authorList>
            <person name="Guu J.-R."/>
        </authorList>
    </citation>
    <scope>NUCLEOTIDE SEQUENCE [LARGE SCALE GENOMIC DNA]</scope>
    <source>
        <strain evidence="6 7">2B-2</strain>
    </source>
</reference>
<feature type="active site" description="Nucleophile" evidence="4">
    <location>
        <position position="191"/>
    </location>
</feature>
<protein>
    <submittedName>
        <fullName evidence="6">Patatin-like phospholipase family protein</fullName>
    </submittedName>
</protein>
<dbReference type="Proteomes" id="UP000310506">
    <property type="component" value="Unassembled WGS sequence"/>
</dbReference>
<dbReference type="Gene3D" id="3.40.1090.10">
    <property type="entry name" value="Cytosolic phospholipase A2 catalytic domain"/>
    <property type="match status" value="1"/>
</dbReference>
<organism evidence="6 7">
    <name type="scientific">Vagococcus silagei</name>
    <dbReference type="NCBI Taxonomy" id="2508885"/>
    <lineage>
        <taxon>Bacteria</taxon>
        <taxon>Bacillati</taxon>
        <taxon>Bacillota</taxon>
        <taxon>Bacilli</taxon>
        <taxon>Lactobacillales</taxon>
        <taxon>Enterococcaceae</taxon>
        <taxon>Vagococcus</taxon>
    </lineage>
</organism>
<dbReference type="PANTHER" id="PTHR14226">
    <property type="entry name" value="NEUROPATHY TARGET ESTERASE/SWISS CHEESE D.MELANOGASTER"/>
    <property type="match status" value="1"/>
</dbReference>
<dbReference type="AlphaFoldDB" id="A0A4S3B1R4"/>
<dbReference type="InterPro" id="IPR016035">
    <property type="entry name" value="Acyl_Trfase/lysoPLipase"/>
</dbReference>
<dbReference type="GO" id="GO:0016787">
    <property type="term" value="F:hydrolase activity"/>
    <property type="evidence" value="ECO:0007669"/>
    <property type="project" value="UniProtKB-UniRule"/>
</dbReference>
<dbReference type="CDD" id="cd07209">
    <property type="entry name" value="Pat_hypo_Ecoli_Z1214_like"/>
    <property type="match status" value="1"/>
</dbReference>
<dbReference type="InterPro" id="IPR002641">
    <property type="entry name" value="PNPLA_dom"/>
</dbReference>
<evidence type="ECO:0000256" key="2">
    <source>
        <dbReference type="ARBA" id="ARBA00022963"/>
    </source>
</evidence>
<keyword evidence="7" id="KW-1185">Reference proteome</keyword>
<keyword evidence="3 4" id="KW-0443">Lipid metabolism</keyword>
<keyword evidence="1 4" id="KW-0378">Hydrolase</keyword>
<proteinExistence type="predicted"/>